<gene>
    <name evidence="2" type="ORF">BOX15_Mlig016491g8</name>
</gene>
<dbReference type="PROSITE" id="PS50096">
    <property type="entry name" value="IQ"/>
    <property type="match status" value="1"/>
</dbReference>
<evidence type="ECO:0000256" key="1">
    <source>
        <dbReference type="SAM" id="Coils"/>
    </source>
</evidence>
<dbReference type="OrthoDB" id="6161953at2759"/>
<proteinExistence type="predicted"/>
<accession>A0A267EH07</accession>
<sequence length="188" mass="20836">STSGAGGQLREPEWLVRLQAVSRGYLFRRRLNDANRYYFEVACEADGDVRAAAAVAAAGCRQWTSQWQRQKKAEAQAKLEAEAQAKLEAEAQAKLEAEAQADLEAEADVKLDASTQYDPGIAEVATETGQRKDADAEVDEESVSCLDESALSGLRQQLHWELVWLDQAIASRRHFLRFRRLAGQAGQQ</sequence>
<evidence type="ECO:0000313" key="2">
    <source>
        <dbReference type="EMBL" id="PAA60234.1"/>
    </source>
</evidence>
<feature type="coiled-coil region" evidence="1">
    <location>
        <begin position="70"/>
        <end position="100"/>
    </location>
</feature>
<organism evidence="2 3">
    <name type="scientific">Macrostomum lignano</name>
    <dbReference type="NCBI Taxonomy" id="282301"/>
    <lineage>
        <taxon>Eukaryota</taxon>
        <taxon>Metazoa</taxon>
        <taxon>Spiralia</taxon>
        <taxon>Lophotrochozoa</taxon>
        <taxon>Platyhelminthes</taxon>
        <taxon>Rhabditophora</taxon>
        <taxon>Macrostomorpha</taxon>
        <taxon>Macrostomida</taxon>
        <taxon>Macrostomidae</taxon>
        <taxon>Macrostomum</taxon>
    </lineage>
</organism>
<name>A0A267EH07_9PLAT</name>
<dbReference type="Proteomes" id="UP000215902">
    <property type="component" value="Unassembled WGS sequence"/>
</dbReference>
<feature type="non-terminal residue" evidence="2">
    <location>
        <position position="1"/>
    </location>
</feature>
<keyword evidence="3" id="KW-1185">Reference proteome</keyword>
<evidence type="ECO:0000313" key="3">
    <source>
        <dbReference type="Proteomes" id="UP000215902"/>
    </source>
</evidence>
<reference evidence="2 3" key="1">
    <citation type="submission" date="2017-06" db="EMBL/GenBank/DDBJ databases">
        <title>A platform for efficient transgenesis in Macrostomum lignano, a flatworm model organism for stem cell research.</title>
        <authorList>
            <person name="Berezikov E."/>
        </authorList>
    </citation>
    <scope>NUCLEOTIDE SEQUENCE [LARGE SCALE GENOMIC DNA]</scope>
    <source>
        <strain evidence="2">DV1</strain>
        <tissue evidence="2">Whole organism</tissue>
    </source>
</reference>
<comment type="caution">
    <text evidence="2">The sequence shown here is derived from an EMBL/GenBank/DDBJ whole genome shotgun (WGS) entry which is preliminary data.</text>
</comment>
<keyword evidence="1" id="KW-0175">Coiled coil</keyword>
<dbReference type="EMBL" id="NIVC01002177">
    <property type="protein sequence ID" value="PAA60234.1"/>
    <property type="molecule type" value="Genomic_DNA"/>
</dbReference>
<dbReference type="AlphaFoldDB" id="A0A267EH07"/>
<protein>
    <submittedName>
        <fullName evidence="2">Uncharacterized protein</fullName>
    </submittedName>
</protein>